<dbReference type="InterPro" id="IPR038186">
    <property type="entry name" value="CHAD_dom_sf"/>
</dbReference>
<dbReference type="Pfam" id="PF05235">
    <property type="entry name" value="CHAD"/>
    <property type="match status" value="1"/>
</dbReference>
<evidence type="ECO:0000313" key="3">
    <source>
        <dbReference type="Proteomes" id="UP001524499"/>
    </source>
</evidence>
<dbReference type="EMBL" id="JANIBJ010000002">
    <property type="protein sequence ID" value="MCQ8102719.1"/>
    <property type="molecule type" value="Genomic_DNA"/>
</dbReference>
<gene>
    <name evidence="2" type="ORF">NP590_01270</name>
</gene>
<evidence type="ECO:0000259" key="1">
    <source>
        <dbReference type="PROSITE" id="PS51708"/>
    </source>
</evidence>
<evidence type="ECO:0000313" key="2">
    <source>
        <dbReference type="EMBL" id="MCQ8102719.1"/>
    </source>
</evidence>
<dbReference type="PANTHER" id="PTHR39339:SF1">
    <property type="entry name" value="CHAD DOMAIN-CONTAINING PROTEIN"/>
    <property type="match status" value="1"/>
</dbReference>
<protein>
    <submittedName>
        <fullName evidence="2">CHAD domain-containing protein</fullName>
    </submittedName>
</protein>
<sequence>MHDGKRLLTSLAKLWQKYERRLSQCRRTADEDAVHKLRISCRRLLALIQLLQALAPHSHLQKLRKRLKSQLDDFDELRDTQVMLLEVTDRLDSLPELAACHRHLQLNEQRLLTQLPSLLRQRDSEDLQPLVEKARKQLRSAFGDKPLTPLVLAAVDNCYREALERHRQTDPGDPATLHSLRIALKKLRYMLASARELLPDLPDSQFDRMQVHLTRLGEIQNSRVLSDNLNRFFGHLPPPAVQTHYQHRHQALLDDYMQHAGEILRFWRAKPDLPFPWQRQEFRP</sequence>
<dbReference type="PANTHER" id="PTHR39339">
    <property type="entry name" value="SLR1444 PROTEIN"/>
    <property type="match status" value="1"/>
</dbReference>
<name>A0ABT1TB83_9GAMM</name>
<comment type="caution">
    <text evidence="2">The sequence shown here is derived from an EMBL/GenBank/DDBJ whole genome shotgun (WGS) entry which is preliminary data.</text>
</comment>
<proteinExistence type="predicted"/>
<organism evidence="2 3">
    <name type="scientific">Methylomonas subterranea</name>
    <dbReference type="NCBI Taxonomy" id="2952225"/>
    <lineage>
        <taxon>Bacteria</taxon>
        <taxon>Pseudomonadati</taxon>
        <taxon>Pseudomonadota</taxon>
        <taxon>Gammaproteobacteria</taxon>
        <taxon>Methylococcales</taxon>
        <taxon>Methylococcaceae</taxon>
        <taxon>Methylomonas</taxon>
    </lineage>
</organism>
<dbReference type="SMART" id="SM00880">
    <property type="entry name" value="CHAD"/>
    <property type="match status" value="1"/>
</dbReference>
<dbReference type="Gene3D" id="1.40.20.10">
    <property type="entry name" value="CHAD domain"/>
    <property type="match status" value="1"/>
</dbReference>
<dbReference type="PROSITE" id="PS51708">
    <property type="entry name" value="CHAD"/>
    <property type="match status" value="1"/>
</dbReference>
<accession>A0ABT1TB83</accession>
<dbReference type="RefSeq" id="WP_256600331.1">
    <property type="nucleotide sequence ID" value="NZ_JANIBJ010000002.1"/>
</dbReference>
<dbReference type="InterPro" id="IPR007899">
    <property type="entry name" value="CHAD_dom"/>
</dbReference>
<reference evidence="2 3" key="1">
    <citation type="submission" date="2022-07" db="EMBL/GenBank/DDBJ databases">
        <title>Methylomonas rivi sp. nov., Methylomonas rosea sp. nov., Methylomonas aureus sp. nov. and Methylomonas subterranea sp. nov., four novel methanotrophs isolated from a freshwater creek and the deep terrestrial subsurface.</title>
        <authorList>
            <person name="Abin C."/>
            <person name="Sankaranarayanan K."/>
            <person name="Garner C."/>
            <person name="Sindelar R."/>
            <person name="Kotary K."/>
            <person name="Garner R."/>
            <person name="Barclay S."/>
            <person name="Lawson P."/>
            <person name="Krumholz L."/>
        </authorList>
    </citation>
    <scope>NUCLEOTIDE SEQUENCE [LARGE SCALE GENOMIC DNA]</scope>
    <source>
        <strain evidence="2 3">SURF-2</strain>
    </source>
</reference>
<dbReference type="Proteomes" id="UP001524499">
    <property type="component" value="Unassembled WGS sequence"/>
</dbReference>
<keyword evidence="3" id="KW-1185">Reference proteome</keyword>
<feature type="domain" description="CHAD" evidence="1">
    <location>
        <begin position="1"/>
        <end position="282"/>
    </location>
</feature>